<keyword evidence="2" id="KW-1185">Reference proteome</keyword>
<reference evidence="1" key="1">
    <citation type="submission" date="2023-08" db="EMBL/GenBank/DDBJ databases">
        <title>A de novo genome assembly of Solanum verrucosum Schlechtendal, a Mexican diploid species geographically isolated from the other diploid A-genome species in potato relatives.</title>
        <authorList>
            <person name="Hosaka K."/>
        </authorList>
    </citation>
    <scope>NUCLEOTIDE SEQUENCE</scope>
    <source>
        <tissue evidence="1">Young leaves</tissue>
    </source>
</reference>
<evidence type="ECO:0000313" key="1">
    <source>
        <dbReference type="EMBL" id="WMV28256.1"/>
    </source>
</evidence>
<evidence type="ECO:0000313" key="2">
    <source>
        <dbReference type="Proteomes" id="UP001234989"/>
    </source>
</evidence>
<protein>
    <submittedName>
        <fullName evidence="1">Uncharacterized protein</fullName>
    </submittedName>
</protein>
<accession>A0AAF0QXA4</accession>
<dbReference type="AlphaFoldDB" id="A0AAF0QXA4"/>
<proteinExistence type="predicted"/>
<dbReference type="EMBL" id="CP133616">
    <property type="protein sequence ID" value="WMV28256.1"/>
    <property type="molecule type" value="Genomic_DNA"/>
</dbReference>
<name>A0AAF0QXA4_SOLVR</name>
<organism evidence="1 2">
    <name type="scientific">Solanum verrucosum</name>
    <dbReference type="NCBI Taxonomy" id="315347"/>
    <lineage>
        <taxon>Eukaryota</taxon>
        <taxon>Viridiplantae</taxon>
        <taxon>Streptophyta</taxon>
        <taxon>Embryophyta</taxon>
        <taxon>Tracheophyta</taxon>
        <taxon>Spermatophyta</taxon>
        <taxon>Magnoliopsida</taxon>
        <taxon>eudicotyledons</taxon>
        <taxon>Gunneridae</taxon>
        <taxon>Pentapetalae</taxon>
        <taxon>asterids</taxon>
        <taxon>lamiids</taxon>
        <taxon>Solanales</taxon>
        <taxon>Solanaceae</taxon>
        <taxon>Solanoideae</taxon>
        <taxon>Solaneae</taxon>
        <taxon>Solanum</taxon>
    </lineage>
</organism>
<sequence length="73" mass="8176">MLVSNPQRPPLSAQSLQLLDIQSITRLLPSFPSISTAFILSKHCKTPIIPIFSTTTKTNPVLQKILRYRSITL</sequence>
<gene>
    <name evidence="1" type="ORF">MTR67_021641</name>
</gene>
<dbReference type="Proteomes" id="UP001234989">
    <property type="component" value="Chromosome 5"/>
</dbReference>